<evidence type="ECO:0000256" key="1">
    <source>
        <dbReference type="ARBA" id="ARBA00004141"/>
    </source>
</evidence>
<keyword evidence="4 6" id="KW-1133">Transmembrane helix</keyword>
<name>A0A2N7U0S8_9GAMM</name>
<feature type="transmembrane region" description="Helical" evidence="6">
    <location>
        <begin position="101"/>
        <end position="126"/>
    </location>
</feature>
<gene>
    <name evidence="7" type="ORF">C1H69_15355</name>
</gene>
<evidence type="ECO:0000313" key="7">
    <source>
        <dbReference type="EMBL" id="PMR74047.1"/>
    </source>
</evidence>
<dbReference type="GO" id="GO:0005886">
    <property type="term" value="C:plasma membrane"/>
    <property type="evidence" value="ECO:0007669"/>
    <property type="project" value="UniProtKB-SubCell"/>
</dbReference>
<keyword evidence="5 6" id="KW-0472">Membrane</keyword>
<dbReference type="Pfam" id="PF01925">
    <property type="entry name" value="TauE"/>
    <property type="match status" value="1"/>
</dbReference>
<keyword evidence="3 6" id="KW-0812">Transmembrane</keyword>
<feature type="transmembrane region" description="Helical" evidence="6">
    <location>
        <begin position="72"/>
        <end position="89"/>
    </location>
</feature>
<feature type="transmembrane region" description="Helical" evidence="6">
    <location>
        <begin position="169"/>
        <end position="189"/>
    </location>
</feature>
<evidence type="ECO:0000256" key="4">
    <source>
        <dbReference type="ARBA" id="ARBA00022989"/>
    </source>
</evidence>
<comment type="similarity">
    <text evidence="2 6">Belongs to the 4-toluene sulfonate uptake permease (TSUP) (TC 2.A.102) family.</text>
</comment>
<accession>A0A2N7U0S8</accession>
<dbReference type="OrthoDB" id="6197550at2"/>
<keyword evidence="6" id="KW-1003">Cell membrane</keyword>
<feature type="transmembrane region" description="Helical" evidence="6">
    <location>
        <begin position="138"/>
        <end position="157"/>
    </location>
</feature>
<feature type="transmembrane region" description="Helical" evidence="6">
    <location>
        <begin position="201"/>
        <end position="220"/>
    </location>
</feature>
<comment type="subcellular location">
    <subcellularLocation>
        <location evidence="6">Cell membrane</location>
        <topology evidence="6">Multi-pass membrane protein</topology>
    </subcellularLocation>
    <subcellularLocation>
        <location evidence="1">Membrane</location>
        <topology evidence="1">Multi-pass membrane protein</topology>
    </subcellularLocation>
</comment>
<evidence type="ECO:0000256" key="5">
    <source>
        <dbReference type="ARBA" id="ARBA00023136"/>
    </source>
</evidence>
<dbReference type="Proteomes" id="UP000235803">
    <property type="component" value="Unassembled WGS sequence"/>
</dbReference>
<organism evidence="7 8">
    <name type="scientific">Billgrantia endophytica</name>
    <dbReference type="NCBI Taxonomy" id="2033802"/>
    <lineage>
        <taxon>Bacteria</taxon>
        <taxon>Pseudomonadati</taxon>
        <taxon>Pseudomonadota</taxon>
        <taxon>Gammaproteobacteria</taxon>
        <taxon>Oceanospirillales</taxon>
        <taxon>Halomonadaceae</taxon>
        <taxon>Billgrantia</taxon>
    </lineage>
</organism>
<sequence length="221" mass="24051">MAGGLILLWVLLQLFSASAAIAVHGVIQFSANFSRAWISREYIVWSIVAKITAGVLLAASILLVISYKPNPVAISFIIGLMPILVWTPPDWVKLDASRSSHALGCGFTAGGLTIAAGVSGPLIDIFFIRTQMGRRQIVATKAAIQVISHAIKTLFYLNAFLSLSTGEWWYILLAAPLAIIGTKVGNYILMHLTDANFRSWSRLIVTTIGIVYLVQGMFLLF</sequence>
<dbReference type="AlphaFoldDB" id="A0A2N7U0S8"/>
<proteinExistence type="inferred from homology"/>
<comment type="caution">
    <text evidence="7">The sequence shown here is derived from an EMBL/GenBank/DDBJ whole genome shotgun (WGS) entry which is preliminary data.</text>
</comment>
<dbReference type="InterPro" id="IPR002781">
    <property type="entry name" value="TM_pro_TauE-like"/>
</dbReference>
<feature type="transmembrane region" description="Helical" evidence="6">
    <location>
        <begin position="43"/>
        <end position="65"/>
    </location>
</feature>
<evidence type="ECO:0000313" key="8">
    <source>
        <dbReference type="Proteomes" id="UP000235803"/>
    </source>
</evidence>
<reference evidence="7 8" key="1">
    <citation type="submission" date="2018-01" db="EMBL/GenBank/DDBJ databases">
        <title>Halomonas endophytica sp. nov., isolated from storage liquid in the stems of Populus euphratica.</title>
        <authorList>
            <person name="Chen C."/>
        </authorList>
    </citation>
    <scope>NUCLEOTIDE SEQUENCE [LARGE SCALE GENOMIC DNA]</scope>
    <source>
        <strain evidence="7 8">MC28</strain>
    </source>
</reference>
<keyword evidence="8" id="KW-1185">Reference proteome</keyword>
<dbReference type="EMBL" id="PNRF01000031">
    <property type="protein sequence ID" value="PMR74047.1"/>
    <property type="molecule type" value="Genomic_DNA"/>
</dbReference>
<evidence type="ECO:0000256" key="6">
    <source>
        <dbReference type="RuleBase" id="RU363041"/>
    </source>
</evidence>
<evidence type="ECO:0000256" key="3">
    <source>
        <dbReference type="ARBA" id="ARBA00022692"/>
    </source>
</evidence>
<protein>
    <recommendedName>
        <fullName evidence="6">Probable membrane transporter protein</fullName>
    </recommendedName>
</protein>
<evidence type="ECO:0000256" key="2">
    <source>
        <dbReference type="ARBA" id="ARBA00009142"/>
    </source>
</evidence>